<dbReference type="SUPFAM" id="SSF52540">
    <property type="entry name" value="P-loop containing nucleoside triphosphate hydrolases"/>
    <property type="match status" value="2"/>
</dbReference>
<dbReference type="Proteomes" id="UP000591272">
    <property type="component" value="Unassembled WGS sequence"/>
</dbReference>
<dbReference type="PANTHER" id="PTHR43776:SF7">
    <property type="entry name" value="D,D-DIPEPTIDE TRANSPORT ATP-BINDING PROTEIN DDPF-RELATED"/>
    <property type="match status" value="1"/>
</dbReference>
<gene>
    <name evidence="6" type="ORF">BJ999_002603</name>
</gene>
<evidence type="ECO:0000256" key="3">
    <source>
        <dbReference type="ARBA" id="ARBA00022741"/>
    </source>
</evidence>
<comment type="caution">
    <text evidence="6">The sequence shown here is derived from an EMBL/GenBank/DDBJ whole genome shotgun (WGS) entry which is preliminary data.</text>
</comment>
<dbReference type="Pfam" id="PF08352">
    <property type="entry name" value="oligo_HPY"/>
    <property type="match status" value="1"/>
</dbReference>
<feature type="domain" description="ABC transporter" evidence="5">
    <location>
        <begin position="278"/>
        <end position="519"/>
    </location>
</feature>
<accession>A0A7Y9KAX1</accession>
<dbReference type="NCBIfam" id="NF008453">
    <property type="entry name" value="PRK11308.1"/>
    <property type="match status" value="2"/>
</dbReference>
<keyword evidence="3" id="KW-0547">Nucleotide-binding</keyword>
<dbReference type="NCBIfam" id="TIGR01727">
    <property type="entry name" value="oligo_HPY"/>
    <property type="match status" value="1"/>
</dbReference>
<dbReference type="AlphaFoldDB" id="A0A7Y9KAX1"/>
<dbReference type="FunFam" id="3.40.50.300:FF:000016">
    <property type="entry name" value="Oligopeptide ABC transporter ATP-binding component"/>
    <property type="match status" value="2"/>
</dbReference>
<dbReference type="GO" id="GO:0005524">
    <property type="term" value="F:ATP binding"/>
    <property type="evidence" value="ECO:0007669"/>
    <property type="project" value="UniProtKB-KW"/>
</dbReference>
<evidence type="ECO:0000313" key="6">
    <source>
        <dbReference type="EMBL" id="NYE12307.1"/>
    </source>
</evidence>
<evidence type="ECO:0000256" key="2">
    <source>
        <dbReference type="ARBA" id="ARBA00022448"/>
    </source>
</evidence>
<dbReference type="NCBIfam" id="NF007739">
    <property type="entry name" value="PRK10419.1"/>
    <property type="match status" value="2"/>
</dbReference>
<dbReference type="InterPro" id="IPR027417">
    <property type="entry name" value="P-loop_NTPase"/>
</dbReference>
<dbReference type="GO" id="GO:0015833">
    <property type="term" value="P:peptide transport"/>
    <property type="evidence" value="ECO:0007669"/>
    <property type="project" value="InterPro"/>
</dbReference>
<dbReference type="RefSeq" id="WP_229809876.1">
    <property type="nucleotide sequence ID" value="NZ_BMRD01000001.1"/>
</dbReference>
<dbReference type="PANTHER" id="PTHR43776">
    <property type="entry name" value="TRANSPORT ATP-BINDING PROTEIN"/>
    <property type="match status" value="1"/>
</dbReference>
<dbReference type="EMBL" id="JACCBT010000001">
    <property type="protein sequence ID" value="NYE12307.1"/>
    <property type="molecule type" value="Genomic_DNA"/>
</dbReference>
<dbReference type="CDD" id="cd03257">
    <property type="entry name" value="ABC_NikE_OppD_transporters"/>
    <property type="match status" value="2"/>
</dbReference>
<dbReference type="InterPro" id="IPR050319">
    <property type="entry name" value="ABC_transp_ATP-bind"/>
</dbReference>
<dbReference type="SMART" id="SM00382">
    <property type="entry name" value="AAA"/>
    <property type="match status" value="2"/>
</dbReference>
<evidence type="ECO:0000259" key="5">
    <source>
        <dbReference type="PROSITE" id="PS50893"/>
    </source>
</evidence>
<dbReference type="PROSITE" id="PS00211">
    <property type="entry name" value="ABC_TRANSPORTER_1"/>
    <property type="match status" value="2"/>
</dbReference>
<keyword evidence="4 6" id="KW-0067">ATP-binding</keyword>
<evidence type="ECO:0000256" key="4">
    <source>
        <dbReference type="ARBA" id="ARBA00022840"/>
    </source>
</evidence>
<dbReference type="Gene3D" id="3.40.50.300">
    <property type="entry name" value="P-loop containing nucleotide triphosphate hydrolases"/>
    <property type="match status" value="2"/>
</dbReference>
<feature type="domain" description="ABC transporter" evidence="5">
    <location>
        <begin position="4"/>
        <end position="250"/>
    </location>
</feature>
<comment type="similarity">
    <text evidence="1">Belongs to the ABC transporter superfamily.</text>
</comment>
<keyword evidence="7" id="KW-1185">Reference proteome</keyword>
<dbReference type="GO" id="GO:0055085">
    <property type="term" value="P:transmembrane transport"/>
    <property type="evidence" value="ECO:0007669"/>
    <property type="project" value="UniProtKB-ARBA"/>
</dbReference>
<dbReference type="InterPro" id="IPR003439">
    <property type="entry name" value="ABC_transporter-like_ATP-bd"/>
</dbReference>
<dbReference type="InterPro" id="IPR013563">
    <property type="entry name" value="Oligopep_ABC_C"/>
</dbReference>
<organism evidence="6 7">
    <name type="scientific">Actinomadura citrea</name>
    <dbReference type="NCBI Taxonomy" id="46158"/>
    <lineage>
        <taxon>Bacteria</taxon>
        <taxon>Bacillati</taxon>
        <taxon>Actinomycetota</taxon>
        <taxon>Actinomycetes</taxon>
        <taxon>Streptosporangiales</taxon>
        <taxon>Thermomonosporaceae</taxon>
        <taxon>Actinomadura</taxon>
    </lineage>
</organism>
<sequence>MTVLRVADLAVGYTAGTRALRGVTFSVEAGEALGIVGESGAGKTALALALMGLLPEGARVTGSVRLRGRELLGRSDAELSRVRGKDLAMVFQDPSSALSPVHRVGDQIAEAVRIHSAVSRAAARARAVELLELVGMPDAARRARTYPHEMSGGMRQRVMIAMAIANDPVAIVADEPTSALDVTVQAQVLDVLRVAREASGAAIVLITHDLGVVAGFADRVMVMREGRVVETGTVEQVLLQPRVPHTSRLLRSWPRAGDAPVPRARPGRPVVLQVDGLVHRHPLFKGTLLRRRAGEVRAADGVSFDVREGETLALVGESGSGKTTTLMEILRLSRPQEGRVTVLGQDAAALRAADRKALRKDVQVVFQDPYASLNPRMRVADIIAEPLITHRMPVGGRVEELLALVGMEPGHARRFPHALSGGQRQRVALARALALEPRLLLLDEPVSALDATVQAGVMDLLEGLRVRLGLACLFVTHDLALVRGFADRVAVMHLGRVVEIGPVADVYEAPAHPYTRALLDAIPSPRPERNRPRPFLLHGDPSGSMTGLLGCRFRARCQHYATLTPDDRLRCEGHDPMPHAMAADHSAACHHPLLSATAER</sequence>
<dbReference type="Pfam" id="PF00005">
    <property type="entry name" value="ABC_tran"/>
    <property type="match status" value="2"/>
</dbReference>
<keyword evidence="2" id="KW-0813">Transport</keyword>
<dbReference type="InterPro" id="IPR003593">
    <property type="entry name" value="AAA+_ATPase"/>
</dbReference>
<proteinExistence type="inferred from homology"/>
<protein>
    <submittedName>
        <fullName evidence="6">Peptide/nickel transport system ATP-binding protein</fullName>
    </submittedName>
</protein>
<dbReference type="PROSITE" id="PS50893">
    <property type="entry name" value="ABC_TRANSPORTER_2"/>
    <property type="match status" value="2"/>
</dbReference>
<dbReference type="InterPro" id="IPR017871">
    <property type="entry name" value="ABC_transporter-like_CS"/>
</dbReference>
<name>A0A7Y9KAX1_9ACTN</name>
<reference evidence="6 7" key="1">
    <citation type="submission" date="2020-07" db="EMBL/GenBank/DDBJ databases">
        <title>Sequencing the genomes of 1000 actinobacteria strains.</title>
        <authorList>
            <person name="Klenk H.-P."/>
        </authorList>
    </citation>
    <scope>NUCLEOTIDE SEQUENCE [LARGE SCALE GENOMIC DNA]</scope>
    <source>
        <strain evidence="6 7">DSM 43461</strain>
    </source>
</reference>
<dbReference type="GO" id="GO:0016887">
    <property type="term" value="F:ATP hydrolysis activity"/>
    <property type="evidence" value="ECO:0007669"/>
    <property type="project" value="InterPro"/>
</dbReference>
<evidence type="ECO:0000313" key="7">
    <source>
        <dbReference type="Proteomes" id="UP000591272"/>
    </source>
</evidence>
<evidence type="ECO:0000256" key="1">
    <source>
        <dbReference type="ARBA" id="ARBA00005417"/>
    </source>
</evidence>